<dbReference type="InterPro" id="IPR036723">
    <property type="entry name" value="Alpha-catenin/vinculin-like_sf"/>
</dbReference>
<evidence type="ECO:0000256" key="10">
    <source>
        <dbReference type="ARBA" id="ARBA00022949"/>
    </source>
</evidence>
<dbReference type="FunFam" id="1.20.120.230:FF:000010">
    <property type="entry name" value="Vinculin a"/>
    <property type="match status" value="1"/>
</dbReference>
<dbReference type="Pfam" id="PF01044">
    <property type="entry name" value="Vinculin"/>
    <property type="match status" value="2"/>
</dbReference>
<name>A0AAV3ZQ86_9GAST</name>
<evidence type="ECO:0000256" key="11">
    <source>
        <dbReference type="ARBA" id="ARBA00023136"/>
    </source>
</evidence>
<protein>
    <recommendedName>
        <fullName evidence="5">Vinculin</fullName>
    </recommendedName>
</protein>
<dbReference type="PRINTS" id="PR00806">
    <property type="entry name" value="VINCULIN"/>
</dbReference>
<dbReference type="PROSITE" id="PS00664">
    <property type="entry name" value="VINCULIN_2"/>
    <property type="match status" value="1"/>
</dbReference>
<keyword evidence="8" id="KW-0677">Repeat</keyword>
<keyword evidence="16" id="KW-1185">Reference proteome</keyword>
<evidence type="ECO:0000256" key="3">
    <source>
        <dbReference type="ARBA" id="ARBA00004536"/>
    </source>
</evidence>
<gene>
    <name evidence="15" type="ORF">PoB_002773100</name>
</gene>
<evidence type="ECO:0000256" key="8">
    <source>
        <dbReference type="ARBA" id="ARBA00022737"/>
    </source>
</evidence>
<keyword evidence="6" id="KW-1003">Cell membrane</keyword>
<feature type="region of interest" description="Disordered" evidence="14">
    <location>
        <begin position="771"/>
        <end position="850"/>
    </location>
</feature>
<evidence type="ECO:0000256" key="13">
    <source>
        <dbReference type="ARBA" id="ARBA00023212"/>
    </source>
</evidence>
<dbReference type="Gene3D" id="1.20.120.230">
    <property type="entry name" value="Alpha-catenin/vinculin-like"/>
    <property type="match status" value="3"/>
</dbReference>
<dbReference type="Gene3D" id="1.20.120.810">
    <property type="entry name" value="Vinculin, Vh2 four-helix bundle"/>
    <property type="match status" value="2"/>
</dbReference>
<comment type="subcellular location">
    <subcellularLocation>
        <location evidence="3">Cell junction</location>
        <location evidence="3">Adherens junction</location>
    </subcellularLocation>
    <subcellularLocation>
        <location evidence="2">Cell membrane</location>
        <topology evidence="2">Peripheral membrane protein</topology>
        <orientation evidence="2">Cytoplasmic side</orientation>
    </subcellularLocation>
    <subcellularLocation>
        <location evidence="1">Cytoplasm</location>
        <location evidence="1">Cytoskeleton</location>
    </subcellularLocation>
</comment>
<feature type="compositionally biased region" description="Pro residues" evidence="14">
    <location>
        <begin position="780"/>
        <end position="811"/>
    </location>
</feature>
<feature type="compositionally biased region" description="Basic and acidic residues" evidence="14">
    <location>
        <begin position="13"/>
        <end position="29"/>
    </location>
</feature>
<dbReference type="AlphaFoldDB" id="A0AAV3ZQ86"/>
<dbReference type="GO" id="GO:0005886">
    <property type="term" value="C:plasma membrane"/>
    <property type="evidence" value="ECO:0007669"/>
    <property type="project" value="UniProtKB-SubCell"/>
</dbReference>
<evidence type="ECO:0000256" key="5">
    <source>
        <dbReference type="ARBA" id="ARBA00014125"/>
    </source>
</evidence>
<evidence type="ECO:0000256" key="4">
    <source>
        <dbReference type="ARBA" id="ARBA00008376"/>
    </source>
</evidence>
<keyword evidence="12" id="KW-0009">Actin-binding</keyword>
<dbReference type="PANTHER" id="PTHR46180">
    <property type="entry name" value="VINCULIN"/>
    <property type="match status" value="1"/>
</dbReference>
<evidence type="ECO:0000256" key="9">
    <source>
        <dbReference type="ARBA" id="ARBA00022889"/>
    </source>
</evidence>
<feature type="compositionally biased region" description="Pro residues" evidence="14">
    <location>
        <begin position="826"/>
        <end position="842"/>
    </location>
</feature>
<dbReference type="GO" id="GO:0005198">
    <property type="term" value="F:structural molecule activity"/>
    <property type="evidence" value="ECO:0007669"/>
    <property type="project" value="InterPro"/>
</dbReference>
<evidence type="ECO:0000313" key="16">
    <source>
        <dbReference type="Proteomes" id="UP000735302"/>
    </source>
</evidence>
<keyword evidence="7" id="KW-0963">Cytoplasm</keyword>
<keyword evidence="11" id="KW-0472">Membrane</keyword>
<reference evidence="15 16" key="1">
    <citation type="journal article" date="2021" name="Elife">
        <title>Chloroplast acquisition without the gene transfer in kleptoplastic sea slugs, Plakobranchus ocellatus.</title>
        <authorList>
            <person name="Maeda T."/>
            <person name="Takahashi S."/>
            <person name="Yoshida T."/>
            <person name="Shimamura S."/>
            <person name="Takaki Y."/>
            <person name="Nagai Y."/>
            <person name="Toyoda A."/>
            <person name="Suzuki Y."/>
            <person name="Arimoto A."/>
            <person name="Ishii H."/>
            <person name="Satoh N."/>
            <person name="Nishiyama T."/>
            <person name="Hasebe M."/>
            <person name="Maruyama T."/>
            <person name="Minagawa J."/>
            <person name="Obokata J."/>
            <person name="Shigenobu S."/>
        </authorList>
    </citation>
    <scope>NUCLEOTIDE SEQUENCE [LARGE SCALE GENOMIC DNA]</scope>
</reference>
<keyword evidence="10" id="KW-0965">Cell junction</keyword>
<dbReference type="SUPFAM" id="SSF47220">
    <property type="entry name" value="alpha-catenin/vinculin-like"/>
    <property type="match status" value="6"/>
</dbReference>
<dbReference type="Proteomes" id="UP000735302">
    <property type="component" value="Unassembled WGS sequence"/>
</dbReference>
<evidence type="ECO:0000256" key="14">
    <source>
        <dbReference type="SAM" id="MobiDB-lite"/>
    </source>
</evidence>
<evidence type="ECO:0000256" key="12">
    <source>
        <dbReference type="ARBA" id="ARBA00023203"/>
    </source>
</evidence>
<dbReference type="GO" id="GO:0015629">
    <property type="term" value="C:actin cytoskeleton"/>
    <property type="evidence" value="ECO:0007669"/>
    <property type="project" value="InterPro"/>
</dbReference>
<keyword evidence="13" id="KW-0206">Cytoskeleton</keyword>
<evidence type="ECO:0000256" key="7">
    <source>
        <dbReference type="ARBA" id="ARBA00022490"/>
    </source>
</evidence>
<evidence type="ECO:0000256" key="2">
    <source>
        <dbReference type="ARBA" id="ARBA00004413"/>
    </source>
</evidence>
<dbReference type="InterPro" id="IPR006077">
    <property type="entry name" value="Vinculin/catenin"/>
</dbReference>
<dbReference type="InterPro" id="IPR000633">
    <property type="entry name" value="Vinculin_CS"/>
</dbReference>
<feature type="region of interest" description="Disordered" evidence="14">
    <location>
        <begin position="1"/>
        <end position="29"/>
    </location>
</feature>
<dbReference type="EMBL" id="BLXT01003251">
    <property type="protein sequence ID" value="GFO01226.1"/>
    <property type="molecule type" value="Genomic_DNA"/>
</dbReference>
<evidence type="ECO:0000256" key="1">
    <source>
        <dbReference type="ARBA" id="ARBA00004245"/>
    </source>
</evidence>
<evidence type="ECO:0000313" key="15">
    <source>
        <dbReference type="EMBL" id="GFO01226.1"/>
    </source>
</evidence>
<comment type="caution">
    <text evidence="15">The sequence shown here is derived from an EMBL/GenBank/DDBJ whole genome shotgun (WGS) entry which is preliminary data.</text>
</comment>
<organism evidence="15 16">
    <name type="scientific">Plakobranchus ocellatus</name>
    <dbReference type="NCBI Taxonomy" id="259542"/>
    <lineage>
        <taxon>Eukaryota</taxon>
        <taxon>Metazoa</taxon>
        <taxon>Spiralia</taxon>
        <taxon>Lophotrochozoa</taxon>
        <taxon>Mollusca</taxon>
        <taxon>Gastropoda</taxon>
        <taxon>Heterobranchia</taxon>
        <taxon>Euthyneura</taxon>
        <taxon>Panpulmonata</taxon>
        <taxon>Sacoglossa</taxon>
        <taxon>Placobranchoidea</taxon>
        <taxon>Plakobranchidae</taxon>
        <taxon>Plakobranchus</taxon>
    </lineage>
</organism>
<accession>A0AAV3ZQ86</accession>
<comment type="similarity">
    <text evidence="4">Belongs to the vinculin/alpha-catenin family.</text>
</comment>
<dbReference type="GO" id="GO:0051015">
    <property type="term" value="F:actin filament binding"/>
    <property type="evidence" value="ECO:0007669"/>
    <property type="project" value="InterPro"/>
</dbReference>
<proteinExistence type="inferred from homology"/>
<dbReference type="GO" id="GO:0005912">
    <property type="term" value="C:adherens junction"/>
    <property type="evidence" value="ECO:0007669"/>
    <property type="project" value="UniProtKB-SubCell"/>
</dbReference>
<keyword evidence="9" id="KW-0130">Cell adhesion</keyword>
<sequence length="1040" mass="114598">MEVIDQEQGEMVRGVRPEKDVSQVDRGRDKSWTEVETIGQALGEGTQSLTREIGHSWTEVEAIDKANGENLSPGLTQMTKEVDNRQKELTHKVHSEMLIASLSKVKALTPMLISGIKVYITAVENNQGWQEARNSRDFTVRRMADEIHEIIRVLQLTTYDEDEWDADDLSVMKKCQNTIEGKMQSAQDWLLDPAALVGSLGDKALRQIIEDSRKVADRCANPSDRDLILRSASDVESMVNALSELRQQGKGSSPQAMSLAKGIQDKLKELQNQTAQAIVNTERSGFRRPAHTVEGRVEQARQWLANPALNDNGLGESATRLVIQEGRNVGNCCTGPQRQELLRLCDETEILTNQLSDLCNKGMGSSPEAKALARNLNEKLVSLKAKIQDALVSQVAEDFNDTVTPIRQLSDAALAPLNTPGRNENFEAKAHQFAEHAARLTDTANSVVTAGGCPNKQTMEAIFKMSHEINDLSPQVVTAARVVFADPNNQAAVEHFTSLKNEWTDNMEKLTGLVDEAVDSRAFIAAEEEAILRDTERVEDGIQARDSPQIAQGASNIARRANRVFQVAEMEAQNSEDPAFVDRVNEASAKLLKSITPHIHSAKNVAMNPADSTTATDWRKQNQTLIDAVGDVRNAVTTEPRGGYYDDRYPPPPDMSQLHISAPPVPPAFADRVTTPSWPYSPSRHTAPMQEYSSIFHPPPPQACVVYPNQPYMLEIDPGTGQSVLARVNYFNVCSFPPLTPVPDNYGSDLRANPVKEASLRPDEMPFMNQHQQNQYHQHAPPPPPLPNPVAPLPPPPAVAPPPPVPPPPRMDPYGYYGDYGDHAPPRPPPPQEQVPPRPPPPETDDEDEMFFPLPQPNQPIMMAAHALHMEAKQWSSKDNEIIAAAKKMALLMAKLSQLVRGEGGTKKDLISTSKAIAKASEEVTALARKLAAECTDRRMRTNLLNVCERIPTIGTQLKILSTVKATMLGAQEPIPAPDGSEIACGSEEDQEATEMLVGNAQNLMQAVKETVRSAEAASIKIRVDSGYTIRWARKRPWYT</sequence>
<evidence type="ECO:0000256" key="6">
    <source>
        <dbReference type="ARBA" id="ARBA00022475"/>
    </source>
</evidence>
<dbReference type="InterPro" id="IPR017997">
    <property type="entry name" value="Vinculin"/>
</dbReference>
<dbReference type="GO" id="GO:0007155">
    <property type="term" value="P:cell adhesion"/>
    <property type="evidence" value="ECO:0007669"/>
    <property type="project" value="UniProtKB-KW"/>
</dbReference>